<dbReference type="OrthoDB" id="5362978at2759"/>
<reference evidence="1 2" key="1">
    <citation type="journal article" date="2008" name="Nature">
        <title>The genome of Laccaria bicolor provides insights into mycorrhizal symbiosis.</title>
        <authorList>
            <person name="Martin F."/>
            <person name="Aerts A."/>
            <person name="Ahren D."/>
            <person name="Brun A."/>
            <person name="Danchin E.G.J."/>
            <person name="Duchaussoy F."/>
            <person name="Gibon J."/>
            <person name="Kohler A."/>
            <person name="Lindquist E."/>
            <person name="Pereda V."/>
            <person name="Salamov A."/>
            <person name="Shapiro H.J."/>
            <person name="Wuyts J."/>
            <person name="Blaudez D."/>
            <person name="Buee M."/>
            <person name="Brokstein P."/>
            <person name="Canbaeck B."/>
            <person name="Cohen D."/>
            <person name="Courty P.E."/>
            <person name="Coutinho P.M."/>
            <person name="Delaruelle C."/>
            <person name="Detter J.C."/>
            <person name="Deveau A."/>
            <person name="DiFazio S."/>
            <person name="Duplessis S."/>
            <person name="Fraissinet-Tachet L."/>
            <person name="Lucic E."/>
            <person name="Frey-Klett P."/>
            <person name="Fourrey C."/>
            <person name="Feussner I."/>
            <person name="Gay G."/>
            <person name="Grimwood J."/>
            <person name="Hoegger P.J."/>
            <person name="Jain P."/>
            <person name="Kilaru S."/>
            <person name="Labbe J."/>
            <person name="Lin Y.C."/>
            <person name="Legue V."/>
            <person name="Le Tacon F."/>
            <person name="Marmeisse R."/>
            <person name="Melayah D."/>
            <person name="Montanini B."/>
            <person name="Muratet M."/>
            <person name="Nehls U."/>
            <person name="Niculita-Hirzel H."/>
            <person name="Oudot-Le Secq M.P."/>
            <person name="Peter M."/>
            <person name="Quesneville H."/>
            <person name="Rajashekar B."/>
            <person name="Reich M."/>
            <person name="Rouhier N."/>
            <person name="Schmutz J."/>
            <person name="Yin T."/>
            <person name="Chalot M."/>
            <person name="Henrissat B."/>
            <person name="Kuees U."/>
            <person name="Lucas S."/>
            <person name="Van de Peer Y."/>
            <person name="Podila G.K."/>
            <person name="Polle A."/>
            <person name="Pukkila P.J."/>
            <person name="Richardson P.M."/>
            <person name="Rouze P."/>
            <person name="Sanders I.R."/>
            <person name="Stajich J.E."/>
            <person name="Tunlid A."/>
            <person name="Tuskan G."/>
            <person name="Grigoriev I.V."/>
        </authorList>
    </citation>
    <scope>NUCLEOTIDE SEQUENCE [LARGE SCALE GENOMIC DNA]</scope>
    <source>
        <strain evidence="2">S238N-H82 / ATCC MYA-4686</strain>
    </source>
</reference>
<name>B0D5U0_LACBS</name>
<protein>
    <submittedName>
        <fullName evidence="1">Predicted protein</fullName>
    </submittedName>
</protein>
<dbReference type="RefSeq" id="XP_001879217.1">
    <property type="nucleotide sequence ID" value="XM_001879182.1"/>
</dbReference>
<dbReference type="HOGENOM" id="CLU_085786_0_0_1"/>
<dbReference type="AlphaFoldDB" id="B0D5U0"/>
<dbReference type="Proteomes" id="UP000001194">
    <property type="component" value="Unassembled WGS sequence"/>
</dbReference>
<keyword evidence="2" id="KW-1185">Reference proteome</keyword>
<proteinExistence type="predicted"/>
<sequence>MWPQYIVAAFEKISPEADEGVFYGPWNSVLNHCFPINEGYLICPQLPPAIQVHASYSTNRDTNNFIVTLSVMKNDETIFFVNAKAPKYLGNTYARFAADEQIRKRFYQGFESSPYKMHGISAFGTNVSFYELEKENADGHCGIIRPRPAAKYSEQILVDVIPKNRWDLNILDEQGYENFMEVVEEAKALELHEPASSCSSTIVTGFNSNSKCIMVILPIIISVVNLLESQSYRCPYDSICLLVAVRLLFEHHALAPHPGRPNHHLLIKIDCQFPMIEMKREII</sequence>
<dbReference type="GeneID" id="6074798"/>
<dbReference type="InParanoid" id="B0D5U0"/>
<gene>
    <name evidence="1" type="ORF">LACBIDRAFT_318036</name>
</gene>
<organism evidence="2">
    <name type="scientific">Laccaria bicolor (strain S238N-H82 / ATCC MYA-4686)</name>
    <name type="common">Bicoloured deceiver</name>
    <name type="synonym">Laccaria laccata var. bicolor</name>
    <dbReference type="NCBI Taxonomy" id="486041"/>
    <lineage>
        <taxon>Eukaryota</taxon>
        <taxon>Fungi</taxon>
        <taxon>Dikarya</taxon>
        <taxon>Basidiomycota</taxon>
        <taxon>Agaricomycotina</taxon>
        <taxon>Agaricomycetes</taxon>
        <taxon>Agaricomycetidae</taxon>
        <taxon>Agaricales</taxon>
        <taxon>Agaricineae</taxon>
        <taxon>Hydnangiaceae</taxon>
        <taxon>Laccaria</taxon>
    </lineage>
</organism>
<dbReference type="KEGG" id="lbc:LACBIDRAFT_318036"/>
<accession>B0D5U0</accession>
<evidence type="ECO:0000313" key="2">
    <source>
        <dbReference type="Proteomes" id="UP000001194"/>
    </source>
</evidence>
<dbReference type="EMBL" id="DS547098">
    <property type="protein sequence ID" value="EDR09832.1"/>
    <property type="molecule type" value="Genomic_DNA"/>
</dbReference>
<evidence type="ECO:0000313" key="1">
    <source>
        <dbReference type="EMBL" id="EDR09832.1"/>
    </source>
</evidence>